<keyword evidence="7" id="KW-0325">Glycoprotein</keyword>
<name>A0A8H7EDS1_9PLEO</name>
<dbReference type="InterPro" id="IPR029058">
    <property type="entry name" value="AB_hydrolase_fold"/>
</dbReference>
<proteinExistence type="inferred from homology"/>
<protein>
    <submittedName>
        <fullName evidence="9">Carboxypeptidase-like protein s1</fullName>
    </submittedName>
</protein>
<evidence type="ECO:0000256" key="6">
    <source>
        <dbReference type="ARBA" id="ARBA00022801"/>
    </source>
</evidence>
<evidence type="ECO:0000256" key="1">
    <source>
        <dbReference type="ARBA" id="ARBA00004685"/>
    </source>
</evidence>
<keyword evidence="10" id="KW-1185">Reference proteome</keyword>
<keyword evidence="4" id="KW-0645">Protease</keyword>
<evidence type="ECO:0000256" key="4">
    <source>
        <dbReference type="ARBA" id="ARBA00022670"/>
    </source>
</evidence>
<accession>A0A8H7EDS1</accession>
<dbReference type="Proteomes" id="UP000596902">
    <property type="component" value="Unassembled WGS sequence"/>
</dbReference>
<reference evidence="9" key="2">
    <citation type="submission" date="2020-08" db="EMBL/GenBank/DDBJ databases">
        <title>Draft Genome Sequence of Cumin Blight Pathogen Alternaria burnsii.</title>
        <authorList>
            <person name="Feng Z."/>
        </authorList>
    </citation>
    <scope>NUCLEOTIDE SEQUENCE</scope>
    <source>
        <strain evidence="9">CBS107.38</strain>
    </source>
</reference>
<dbReference type="PROSITE" id="PS00560">
    <property type="entry name" value="CARBOXYPEPT_SER_HIS"/>
    <property type="match status" value="1"/>
</dbReference>
<dbReference type="EMBL" id="JAAABM010000007">
    <property type="protein sequence ID" value="KAF7676054.1"/>
    <property type="molecule type" value="Genomic_DNA"/>
</dbReference>
<dbReference type="InterPro" id="IPR033124">
    <property type="entry name" value="Ser_caboxypep_his_AS"/>
</dbReference>
<evidence type="ECO:0000256" key="7">
    <source>
        <dbReference type="ARBA" id="ARBA00023180"/>
    </source>
</evidence>
<dbReference type="SUPFAM" id="SSF53474">
    <property type="entry name" value="alpha/beta-Hydrolases"/>
    <property type="match status" value="1"/>
</dbReference>
<comment type="similarity">
    <text evidence="2">Belongs to the peptidase S10 family.</text>
</comment>
<dbReference type="InterPro" id="IPR001563">
    <property type="entry name" value="Peptidase_S10"/>
</dbReference>
<keyword evidence="6" id="KW-0378">Hydrolase</keyword>
<evidence type="ECO:0000256" key="2">
    <source>
        <dbReference type="ARBA" id="ARBA00009431"/>
    </source>
</evidence>
<evidence type="ECO:0000256" key="5">
    <source>
        <dbReference type="ARBA" id="ARBA00022729"/>
    </source>
</evidence>
<organism evidence="9 10">
    <name type="scientific">Alternaria burnsii</name>
    <dbReference type="NCBI Taxonomy" id="1187904"/>
    <lineage>
        <taxon>Eukaryota</taxon>
        <taxon>Fungi</taxon>
        <taxon>Dikarya</taxon>
        <taxon>Ascomycota</taxon>
        <taxon>Pezizomycotina</taxon>
        <taxon>Dothideomycetes</taxon>
        <taxon>Pleosporomycetidae</taxon>
        <taxon>Pleosporales</taxon>
        <taxon>Pleosporineae</taxon>
        <taxon>Pleosporaceae</taxon>
        <taxon>Alternaria</taxon>
        <taxon>Alternaria sect. Alternaria</taxon>
    </lineage>
</organism>
<feature type="region of interest" description="Disordered" evidence="8">
    <location>
        <begin position="1"/>
        <end position="21"/>
    </location>
</feature>
<dbReference type="Pfam" id="PF00450">
    <property type="entry name" value="Peptidase_S10"/>
    <property type="match status" value="1"/>
</dbReference>
<sequence>MWSSFLSRARPTPERTPAPAVQCTVDTSEDVAVSVEDRHVDISELQPTIVLDDSGDATLLVGTDSAALQPVQVSSTAMTLASPVWKDMFEKHRKANGAIEVPLRDDEVDALYIALRIAHLRFHEIPRKDGLTIDALLELAVVCARYDIVKLVRPFLDLYGWAQCHYPDTDAGERCDPAWFYVAWTFGYKDSFQRLTRFIVKKIGLDEDGNAIMDDGQKLPKYMPPGLLVRFVSVHKPRWSTIFPSFKVDKLAMRPTISSAAVVLLLSAAPVLAQFPAEPVGLKVLESRFGDGVKITYKENSLCETTPGVKSFSGHVYLPPGTADLGQGQDYPINSFFWFFEAREDPANAPLTIWLNGGPGSSSMYGILEENGPCYANPDSNSTRPAEWSWNRASNMLYFDQPVQVGFSYDTLQNITRDLVTGEVTLLNETTPVPEQNTTLLTGTFPSREANNTAFGSVNGAVAAWEFAQAWFQEFPHYLPNDTRISLAAQSYGGRYGPAMMSFWEEQNQRIENGTLGEEGYIMHLDTLLLISGCVDRYVQYPYYPEQAFRGNGYGFEAVNETTYNAMVESVPECLERIQNCRDAAAQDDPENLGIDAGVNEICEDAETYCRANIVTPYNQYAGRDYYDISTPSPPPFPPPFHEGYLNREWVQAELGVPLNWTGSSPQASAAYRDIGDYPRDNWLDDLGFLLDNGIKVSLVYGDLDFACPWGGGDAVAKAINWTGSAGYASAQYAEIQTNDSYVGGLVRQYGNLSYIRTYQAGHAIPAYQPETAFKIFSRALFNLDIATGTESTAGTQESSTYMSTGRPDPNVQFDAFTSERLTYCYTWDLSSCTEETVDAVLDGSAEICQYLVVDANTTQLFPEVIAQCRAGSGGNATAPGEHSNSTLPEFEGGAARVGGRAWTFWSGLVMSVVVSLTL</sequence>
<reference evidence="9" key="1">
    <citation type="submission" date="2020-01" db="EMBL/GenBank/DDBJ databases">
        <authorList>
            <person name="Feng Z.H.Z."/>
        </authorList>
    </citation>
    <scope>NUCLEOTIDE SEQUENCE</scope>
    <source>
        <strain evidence="9">CBS107.38</strain>
    </source>
</reference>
<dbReference type="PANTHER" id="PTHR11802:SF189">
    <property type="entry name" value="CARBOXYPEPTIDASE"/>
    <property type="match status" value="1"/>
</dbReference>
<evidence type="ECO:0000313" key="10">
    <source>
        <dbReference type="Proteomes" id="UP000596902"/>
    </source>
</evidence>
<dbReference type="PRINTS" id="PR00724">
    <property type="entry name" value="CRBOXYPTASEC"/>
</dbReference>
<dbReference type="RefSeq" id="XP_038786295.1">
    <property type="nucleotide sequence ID" value="XM_038930606.1"/>
</dbReference>
<keyword evidence="3 9" id="KW-0121">Carboxypeptidase</keyword>
<gene>
    <name evidence="9" type="ORF">GT037_005559</name>
</gene>
<comment type="pathway">
    <text evidence="1">Mycotoxin biosynthesis.</text>
</comment>
<evidence type="ECO:0000256" key="3">
    <source>
        <dbReference type="ARBA" id="ARBA00022645"/>
    </source>
</evidence>
<evidence type="ECO:0000256" key="8">
    <source>
        <dbReference type="SAM" id="MobiDB-lite"/>
    </source>
</evidence>
<keyword evidence="5" id="KW-0732">Signal</keyword>
<dbReference type="GeneID" id="62203784"/>
<comment type="caution">
    <text evidence="9">The sequence shown here is derived from an EMBL/GenBank/DDBJ whole genome shotgun (WGS) entry which is preliminary data.</text>
</comment>
<dbReference type="GO" id="GO:0006508">
    <property type="term" value="P:proteolysis"/>
    <property type="evidence" value="ECO:0007669"/>
    <property type="project" value="UniProtKB-KW"/>
</dbReference>
<evidence type="ECO:0000313" key="9">
    <source>
        <dbReference type="EMBL" id="KAF7676054.1"/>
    </source>
</evidence>
<dbReference type="GO" id="GO:0000324">
    <property type="term" value="C:fungal-type vacuole"/>
    <property type="evidence" value="ECO:0007669"/>
    <property type="project" value="TreeGrafter"/>
</dbReference>
<dbReference type="Gene3D" id="3.40.50.1820">
    <property type="entry name" value="alpha/beta hydrolase"/>
    <property type="match status" value="1"/>
</dbReference>
<dbReference type="GO" id="GO:0004185">
    <property type="term" value="F:serine-type carboxypeptidase activity"/>
    <property type="evidence" value="ECO:0007669"/>
    <property type="project" value="InterPro"/>
</dbReference>
<dbReference type="PANTHER" id="PTHR11802">
    <property type="entry name" value="SERINE PROTEASE FAMILY S10 SERINE CARBOXYPEPTIDASE"/>
    <property type="match status" value="1"/>
</dbReference>
<dbReference type="AlphaFoldDB" id="A0A8H7EDS1"/>